<keyword evidence="7" id="KW-0808">Transferase</keyword>
<dbReference type="PANTHER" id="PTHR22607">
    <property type="entry name" value="DELETED IN ORAL CANCER 1/CDK2-ASSOCIATED PROTEIN 1"/>
    <property type="match status" value="1"/>
</dbReference>
<protein>
    <submittedName>
        <fullName evidence="7">Cyclin-dependent kinase 2-associated protein 1</fullName>
    </submittedName>
</protein>
<dbReference type="GO" id="GO:0005634">
    <property type="term" value="C:nucleus"/>
    <property type="evidence" value="ECO:0007669"/>
    <property type="project" value="UniProtKB-SubCell"/>
</dbReference>
<dbReference type="GeneID" id="103523800"/>
<keyword evidence="4" id="KW-0539">Nucleus</keyword>
<keyword evidence="6" id="KW-1185">Reference proteome</keyword>
<dbReference type="OrthoDB" id="9628807at2759"/>
<dbReference type="PANTHER" id="PTHR22607:SF3">
    <property type="entry name" value="CDK2-ASSOCIATED PROTEIN 1, ISOFORM B"/>
    <property type="match status" value="1"/>
</dbReference>
<sequence length="136" mass="14934">MGDKYLNFRSGKSLNEQLMVPPDITITAVPMTSPSPSSSPSPQPSSITSKLVDNQSPTQLAEIFTTPVPKKSESPNNENDVCKYAQLLAVIEDMGKDIQPSYAGSRTSAERLKRSIVHARILVRECLMEAERSARQ</sequence>
<dbReference type="PaxDb" id="121845-A0A1S3DS82"/>
<name>A0A1S3DS82_DIACI</name>
<dbReference type="GO" id="GO:0005737">
    <property type="term" value="C:cytoplasm"/>
    <property type="evidence" value="ECO:0007669"/>
    <property type="project" value="TreeGrafter"/>
</dbReference>
<dbReference type="Proteomes" id="UP000079169">
    <property type="component" value="Unplaced"/>
</dbReference>
<evidence type="ECO:0000256" key="3">
    <source>
        <dbReference type="ARBA" id="ARBA00022553"/>
    </source>
</evidence>
<organism evidence="6 7">
    <name type="scientific">Diaphorina citri</name>
    <name type="common">Asian citrus psyllid</name>
    <dbReference type="NCBI Taxonomy" id="121845"/>
    <lineage>
        <taxon>Eukaryota</taxon>
        <taxon>Metazoa</taxon>
        <taxon>Ecdysozoa</taxon>
        <taxon>Arthropoda</taxon>
        <taxon>Hexapoda</taxon>
        <taxon>Insecta</taxon>
        <taxon>Pterygota</taxon>
        <taxon>Neoptera</taxon>
        <taxon>Paraneoptera</taxon>
        <taxon>Hemiptera</taxon>
        <taxon>Sternorrhyncha</taxon>
        <taxon>Psylloidea</taxon>
        <taxon>Psyllidae</taxon>
        <taxon>Diaphorininae</taxon>
        <taxon>Diaphorina</taxon>
    </lineage>
</organism>
<dbReference type="RefSeq" id="XP_008487041.1">
    <property type="nucleotide sequence ID" value="XM_008488819.1"/>
</dbReference>
<evidence type="ECO:0000256" key="4">
    <source>
        <dbReference type="ARBA" id="ARBA00023242"/>
    </source>
</evidence>
<gene>
    <name evidence="7" type="primary">LOC103523800</name>
</gene>
<dbReference type="Pfam" id="PF09806">
    <property type="entry name" value="CDK2AP"/>
    <property type="match status" value="1"/>
</dbReference>
<evidence type="ECO:0000313" key="6">
    <source>
        <dbReference type="Proteomes" id="UP000079169"/>
    </source>
</evidence>
<accession>A0A1S3DS82</accession>
<comment type="subcellular location">
    <subcellularLocation>
        <location evidence="1">Nucleus</location>
    </subcellularLocation>
</comment>
<reference evidence="7" key="1">
    <citation type="submission" date="2025-08" db="UniProtKB">
        <authorList>
            <consortium name="RefSeq"/>
        </authorList>
    </citation>
    <scope>IDENTIFICATION</scope>
</reference>
<dbReference type="KEGG" id="dci:103523800"/>
<keyword evidence="3" id="KW-0597">Phosphoprotein</keyword>
<evidence type="ECO:0000256" key="5">
    <source>
        <dbReference type="SAM" id="MobiDB-lite"/>
    </source>
</evidence>
<dbReference type="AlphaFoldDB" id="A0A1S3DS82"/>
<dbReference type="GO" id="GO:0016301">
    <property type="term" value="F:kinase activity"/>
    <property type="evidence" value="ECO:0007669"/>
    <property type="project" value="UniProtKB-KW"/>
</dbReference>
<comment type="similarity">
    <text evidence="2">Belongs to the CDK2AP family.</text>
</comment>
<dbReference type="Gene3D" id="6.10.140.1300">
    <property type="match status" value="1"/>
</dbReference>
<evidence type="ECO:0000256" key="2">
    <source>
        <dbReference type="ARBA" id="ARBA00008485"/>
    </source>
</evidence>
<evidence type="ECO:0000313" key="7">
    <source>
        <dbReference type="RefSeq" id="XP_008487041.1"/>
    </source>
</evidence>
<feature type="region of interest" description="Disordered" evidence="5">
    <location>
        <begin position="27"/>
        <end position="79"/>
    </location>
</feature>
<evidence type="ECO:0000256" key="1">
    <source>
        <dbReference type="ARBA" id="ARBA00004123"/>
    </source>
</evidence>
<dbReference type="STRING" id="121845.A0A1S3DS82"/>
<keyword evidence="7" id="KW-0418">Kinase</keyword>
<dbReference type="InterPro" id="IPR017266">
    <property type="entry name" value="DOC_1/2"/>
</dbReference>
<feature type="compositionally biased region" description="Polar residues" evidence="5">
    <location>
        <begin position="47"/>
        <end position="59"/>
    </location>
</feature>
<proteinExistence type="inferred from homology"/>